<gene>
    <name evidence="1" type="ORF">JIR001_07390</name>
</gene>
<dbReference type="InterPro" id="IPR025544">
    <property type="entry name" value="YhzD"/>
</dbReference>
<proteinExistence type="predicted"/>
<dbReference type="AlphaFoldDB" id="A0A8D5ZN29"/>
<keyword evidence="2" id="KW-1185">Reference proteome</keyword>
<organism evidence="1 2">
    <name type="scientific">Polycladomyces abyssicola</name>
    <dbReference type="NCBI Taxonomy" id="1125966"/>
    <lineage>
        <taxon>Bacteria</taxon>
        <taxon>Bacillati</taxon>
        <taxon>Bacillota</taxon>
        <taxon>Bacilli</taxon>
        <taxon>Bacillales</taxon>
        <taxon>Thermoactinomycetaceae</taxon>
        <taxon>Polycladomyces</taxon>
    </lineage>
</organism>
<evidence type="ECO:0008006" key="3">
    <source>
        <dbReference type="Google" id="ProtNLM"/>
    </source>
</evidence>
<reference evidence="1" key="2">
    <citation type="journal article" date="2021" name="Microbiol. Resour. Announc.">
        <title>Complete Genome Sequence of Polycladomyces abyssicola JIR-001T, Isolated from Hemipelagic Sediment in Deep Seawater.</title>
        <authorList>
            <person name="Tsubouchi T."/>
            <person name="Kaneko Y."/>
        </authorList>
    </citation>
    <scope>NUCLEOTIDE SEQUENCE</scope>
    <source>
        <strain evidence="1">JIR-001</strain>
    </source>
</reference>
<protein>
    <recommendedName>
        <fullName evidence="3">YhzD-like protein</fullName>
    </recommendedName>
</protein>
<reference evidence="1" key="1">
    <citation type="journal article" date="2013" name="Int. J. Syst. Evol. Microbiol.">
        <title>Polycladomyces abyssicola gen. nov., sp. nov., a thermophilic filamentous bacterium isolated from hemipelagic sediment.</title>
        <authorList>
            <person name="Tsubouchi T."/>
            <person name="Shimane Y."/>
            <person name="Mori K."/>
            <person name="Usui K."/>
            <person name="Hiraki T."/>
            <person name="Tame A."/>
            <person name="Uematsu K."/>
            <person name="Maruyama T."/>
            <person name="Hatada Y."/>
        </authorList>
    </citation>
    <scope>NUCLEOTIDE SEQUENCE</scope>
    <source>
        <strain evidence="1">JIR-001</strain>
    </source>
</reference>
<name>A0A8D5ZN29_9BACL</name>
<dbReference type="RefSeq" id="WP_212774254.1">
    <property type="nucleotide sequence ID" value="NZ_AP024601.1"/>
</dbReference>
<evidence type="ECO:0000313" key="2">
    <source>
        <dbReference type="Proteomes" id="UP000677436"/>
    </source>
</evidence>
<evidence type="ECO:0000313" key="1">
    <source>
        <dbReference type="EMBL" id="BCU80956.1"/>
    </source>
</evidence>
<dbReference type="EMBL" id="AP024601">
    <property type="protein sequence ID" value="BCU80956.1"/>
    <property type="molecule type" value="Genomic_DNA"/>
</dbReference>
<dbReference type="Proteomes" id="UP000677436">
    <property type="component" value="Chromosome"/>
</dbReference>
<accession>A0A8D5ZN29</accession>
<dbReference type="Pfam" id="PF14120">
    <property type="entry name" value="YhzD"/>
    <property type="match status" value="1"/>
</dbReference>
<sequence>MYHLTVYDQDGNKLHDAPLEADHDLEARIKGMEWLKQHHYEECPYRIFHTSGRLIAFQSHKGKITG</sequence>
<dbReference type="KEGG" id="pabs:JIR001_07390"/>